<dbReference type="InterPro" id="IPR050162">
    <property type="entry name" value="MsrA_MetSO_reductase"/>
</dbReference>
<evidence type="ECO:0000256" key="2">
    <source>
        <dbReference type="ARBA" id="ARBA00012502"/>
    </source>
</evidence>
<dbReference type="Gene3D" id="3.30.1060.10">
    <property type="entry name" value="Peptide methionine sulphoxide reductase MsrA"/>
    <property type="match status" value="1"/>
</dbReference>
<accession>A0A9Q0K9L4</accession>
<dbReference type="GO" id="GO:0034599">
    <property type="term" value="P:cellular response to oxidative stress"/>
    <property type="evidence" value="ECO:0007669"/>
    <property type="project" value="TreeGrafter"/>
</dbReference>
<dbReference type="EC" id="1.8.4.11" evidence="2"/>
<dbReference type="NCBIfam" id="TIGR00401">
    <property type="entry name" value="msrA"/>
    <property type="match status" value="1"/>
</dbReference>
<evidence type="ECO:0000256" key="9">
    <source>
        <dbReference type="ARBA" id="ARBA00067558"/>
    </source>
</evidence>
<dbReference type="FunFam" id="3.30.1060.10:FF:000004">
    <property type="entry name" value="Peptide methionine sulfoxide reductase A5"/>
    <property type="match status" value="1"/>
</dbReference>
<evidence type="ECO:0000256" key="6">
    <source>
        <dbReference type="ARBA" id="ARBA00047806"/>
    </source>
</evidence>
<evidence type="ECO:0000256" key="3">
    <source>
        <dbReference type="ARBA" id="ARBA00023002"/>
    </source>
</evidence>
<comment type="catalytic activity">
    <reaction evidence="6">
        <text>L-methionyl-[protein] + [thioredoxin]-disulfide + H2O = L-methionyl-(S)-S-oxide-[protein] + [thioredoxin]-dithiol</text>
        <dbReference type="Rhea" id="RHEA:14217"/>
        <dbReference type="Rhea" id="RHEA-COMP:10698"/>
        <dbReference type="Rhea" id="RHEA-COMP:10700"/>
        <dbReference type="Rhea" id="RHEA-COMP:12313"/>
        <dbReference type="Rhea" id="RHEA-COMP:12315"/>
        <dbReference type="ChEBI" id="CHEBI:15377"/>
        <dbReference type="ChEBI" id="CHEBI:16044"/>
        <dbReference type="ChEBI" id="CHEBI:29950"/>
        <dbReference type="ChEBI" id="CHEBI:44120"/>
        <dbReference type="ChEBI" id="CHEBI:50058"/>
        <dbReference type="EC" id="1.8.4.11"/>
    </reaction>
</comment>
<proteinExistence type="inferred from homology"/>
<dbReference type="InterPro" id="IPR036509">
    <property type="entry name" value="Met_Sox_Rdtase_MsrA_sf"/>
</dbReference>
<dbReference type="Pfam" id="PF01625">
    <property type="entry name" value="PMSR"/>
    <property type="match status" value="1"/>
</dbReference>
<comment type="caution">
    <text evidence="11">The sequence shown here is derived from an EMBL/GenBank/DDBJ whole genome shotgun (WGS) entry which is preliminary data.</text>
</comment>
<evidence type="ECO:0000313" key="12">
    <source>
        <dbReference type="Proteomes" id="UP001141806"/>
    </source>
</evidence>
<sequence>MINGAMFTSDNCREKLYRSFSHQTMQMRVTTREFAVAHLLGLVILSIFTADGALSIRLPDRDPVGVNARLNQPLKTAVFALGSFWRSEPVFGCLNGVVRTTAGYAGGIKPNPEFRSLGDHAESVQIEYDPKLINFRQLLEVFWSNHDSRQVFGQGPDVGSQYRSIIFTNGTEEVRLAALSKEREQTKSRSSVVTTEIQQLRNFYPAEPEHQKFELKRHPFLLQLIGNIPEEELVTSTLAAKLNGYAAELCPLRRQRQIDAKIGEIRRKGWPVLKDI</sequence>
<gene>
    <name evidence="11" type="ORF">NE237_018210</name>
</gene>
<evidence type="ECO:0000256" key="8">
    <source>
        <dbReference type="ARBA" id="ARBA00055441"/>
    </source>
</evidence>
<dbReference type="PANTHER" id="PTHR42799:SF3">
    <property type="entry name" value="PEPTIDE METHIONINE SULFOXIDE REDUCTASE A5"/>
    <property type="match status" value="1"/>
</dbReference>
<dbReference type="HAMAP" id="MF_01401">
    <property type="entry name" value="MsrA"/>
    <property type="match status" value="1"/>
</dbReference>
<evidence type="ECO:0000256" key="7">
    <source>
        <dbReference type="ARBA" id="ARBA00048782"/>
    </source>
</evidence>
<comment type="similarity">
    <text evidence="1">Belongs to the MsrA Met sulfoxide reductase family.</text>
</comment>
<protein>
    <recommendedName>
        <fullName evidence="9">Peptide methionine sulfoxide reductase A5</fullName>
        <ecNumber evidence="2">1.8.4.11</ecNumber>
    </recommendedName>
    <alternativeName>
        <fullName evidence="5">Peptide-methionine (S)-S-oxide reductase</fullName>
    </alternativeName>
    <alternativeName>
        <fullName evidence="4">Protein-methionine-S-oxide reductase</fullName>
    </alternativeName>
</protein>
<organism evidence="11 12">
    <name type="scientific">Protea cynaroides</name>
    <dbReference type="NCBI Taxonomy" id="273540"/>
    <lineage>
        <taxon>Eukaryota</taxon>
        <taxon>Viridiplantae</taxon>
        <taxon>Streptophyta</taxon>
        <taxon>Embryophyta</taxon>
        <taxon>Tracheophyta</taxon>
        <taxon>Spermatophyta</taxon>
        <taxon>Magnoliopsida</taxon>
        <taxon>Proteales</taxon>
        <taxon>Proteaceae</taxon>
        <taxon>Protea</taxon>
    </lineage>
</organism>
<name>A0A9Q0K9L4_9MAGN</name>
<evidence type="ECO:0000259" key="10">
    <source>
        <dbReference type="Pfam" id="PF01625"/>
    </source>
</evidence>
<feature type="domain" description="Peptide methionine sulphoxide reductase MsrA" evidence="10">
    <location>
        <begin position="76"/>
        <end position="217"/>
    </location>
</feature>
<dbReference type="AlphaFoldDB" id="A0A9Q0K9L4"/>
<dbReference type="InterPro" id="IPR002569">
    <property type="entry name" value="Met_Sox_Rdtase_MsrA_dom"/>
</dbReference>
<dbReference type="Proteomes" id="UP001141806">
    <property type="component" value="Unassembled WGS sequence"/>
</dbReference>
<keyword evidence="3" id="KW-0560">Oxidoreductase</keyword>
<dbReference type="GO" id="GO:0005737">
    <property type="term" value="C:cytoplasm"/>
    <property type="evidence" value="ECO:0007669"/>
    <property type="project" value="TreeGrafter"/>
</dbReference>
<evidence type="ECO:0000256" key="5">
    <source>
        <dbReference type="ARBA" id="ARBA00030643"/>
    </source>
</evidence>
<dbReference type="PANTHER" id="PTHR42799">
    <property type="entry name" value="MITOCHONDRIAL PEPTIDE METHIONINE SULFOXIDE REDUCTASE"/>
    <property type="match status" value="1"/>
</dbReference>
<dbReference type="SUPFAM" id="SSF55068">
    <property type="entry name" value="Peptide methionine sulfoxide reductase"/>
    <property type="match status" value="1"/>
</dbReference>
<evidence type="ECO:0000256" key="4">
    <source>
        <dbReference type="ARBA" id="ARBA00030273"/>
    </source>
</evidence>
<evidence type="ECO:0000256" key="1">
    <source>
        <dbReference type="ARBA" id="ARBA00005591"/>
    </source>
</evidence>
<comment type="catalytic activity">
    <reaction evidence="7">
        <text>[thioredoxin]-disulfide + L-methionine + H2O = L-methionine (S)-S-oxide + [thioredoxin]-dithiol</text>
        <dbReference type="Rhea" id="RHEA:19993"/>
        <dbReference type="Rhea" id="RHEA-COMP:10698"/>
        <dbReference type="Rhea" id="RHEA-COMP:10700"/>
        <dbReference type="ChEBI" id="CHEBI:15377"/>
        <dbReference type="ChEBI" id="CHEBI:29950"/>
        <dbReference type="ChEBI" id="CHEBI:50058"/>
        <dbReference type="ChEBI" id="CHEBI:57844"/>
        <dbReference type="ChEBI" id="CHEBI:58772"/>
        <dbReference type="EC" id="1.8.4.11"/>
    </reaction>
</comment>
<comment type="function">
    <text evidence="8">Catalyzes the reduction of methionine sulfoxide (MetSO) to methionine in proteins. Plays a protective role against oxidative stress by restoring activity to proteins that have been inactivated by methionine oxidation. MSRA family specifically reduces the MetSO S-enantiomer.</text>
</comment>
<evidence type="ECO:0000313" key="11">
    <source>
        <dbReference type="EMBL" id="KAJ4966361.1"/>
    </source>
</evidence>
<reference evidence="11" key="1">
    <citation type="journal article" date="2023" name="Plant J.">
        <title>The genome of the king protea, Protea cynaroides.</title>
        <authorList>
            <person name="Chang J."/>
            <person name="Duong T.A."/>
            <person name="Schoeman C."/>
            <person name="Ma X."/>
            <person name="Roodt D."/>
            <person name="Barker N."/>
            <person name="Li Z."/>
            <person name="Van de Peer Y."/>
            <person name="Mizrachi E."/>
        </authorList>
    </citation>
    <scope>NUCLEOTIDE SEQUENCE</scope>
    <source>
        <tissue evidence="11">Young leaves</tissue>
    </source>
</reference>
<dbReference type="OrthoDB" id="77405at2759"/>
<dbReference type="EMBL" id="JAMYWD010000007">
    <property type="protein sequence ID" value="KAJ4966361.1"/>
    <property type="molecule type" value="Genomic_DNA"/>
</dbReference>
<keyword evidence="12" id="KW-1185">Reference proteome</keyword>
<dbReference type="GO" id="GO:0008113">
    <property type="term" value="F:peptide-methionine (S)-S-oxide reductase activity"/>
    <property type="evidence" value="ECO:0007669"/>
    <property type="project" value="UniProtKB-EC"/>
</dbReference>